<evidence type="ECO:0000313" key="2">
    <source>
        <dbReference type="EMBL" id="CAQ71565.1"/>
    </source>
</evidence>
<dbReference type="EMBL" id="CU633750">
    <property type="protein sequence ID" value="CAQ71565.1"/>
    <property type="molecule type" value="Genomic_DNA"/>
</dbReference>
<dbReference type="Pfam" id="PF10686">
    <property type="entry name" value="YAcAr"/>
    <property type="match status" value="1"/>
</dbReference>
<dbReference type="GeneID" id="96991097"/>
<protein>
    <recommendedName>
        <fullName evidence="1">YspA cpYpsA-related SLOG domain-containing protein</fullName>
    </recommendedName>
</protein>
<keyword evidence="3" id="KW-1185">Reference proteome</keyword>
<dbReference type="BioCyc" id="CTAI977880:RALTA_RS29170-MONOMER"/>
<dbReference type="HOGENOM" id="CLU_2952676_0_0_4"/>
<organism evidence="2 3">
    <name type="scientific">Cupriavidus taiwanensis (strain DSM 17343 / BCRC 17206 / CCUG 44338 / CIP 107171 / LMG 19424 / R1)</name>
    <name type="common">Ralstonia taiwanensis (strain LMG 19424)</name>
    <dbReference type="NCBI Taxonomy" id="977880"/>
    <lineage>
        <taxon>Bacteria</taxon>
        <taxon>Pseudomonadati</taxon>
        <taxon>Pseudomonadota</taxon>
        <taxon>Betaproteobacteria</taxon>
        <taxon>Burkholderiales</taxon>
        <taxon>Burkholderiaceae</taxon>
        <taxon>Cupriavidus</taxon>
    </lineage>
</organism>
<sequence length="59" mass="6603">MWLVTGGREYDDREWVWAVLDRVHARRTITLLIQGEATGADAHAKACGARRVTPTTLPL</sequence>
<proteinExistence type="predicted"/>
<gene>
    <name evidence="2" type="ordered locus">RALTA_B0954</name>
</gene>
<feature type="domain" description="YspA cpYpsA-related SLOG" evidence="1">
    <location>
        <begin position="3"/>
        <end position="52"/>
    </location>
</feature>
<evidence type="ECO:0000259" key="1">
    <source>
        <dbReference type="Pfam" id="PF10686"/>
    </source>
</evidence>
<evidence type="ECO:0000313" key="3">
    <source>
        <dbReference type="Proteomes" id="UP000001692"/>
    </source>
</evidence>
<reference evidence="2 3" key="1">
    <citation type="journal article" date="2008" name="Genome Res.">
        <title>Genome sequence of the beta-rhizobium Cupriavidus taiwanensis and comparative genomics of rhizobia.</title>
        <authorList>
            <person name="Amadou C."/>
            <person name="Pascal G."/>
            <person name="Mangenot S."/>
            <person name="Glew M."/>
            <person name="Bontemps C."/>
            <person name="Capela D."/>
            <person name="Carrere S."/>
            <person name="Cruveiller S."/>
            <person name="Dossat C."/>
            <person name="Lajus A."/>
            <person name="Marchetti M."/>
            <person name="Poinsot V."/>
            <person name="Rouy Z."/>
            <person name="Servin B."/>
            <person name="Saad M."/>
            <person name="Schenowitz C."/>
            <person name="Barbe V."/>
            <person name="Batut J."/>
            <person name="Medigue C."/>
            <person name="Masson-Boivin C."/>
        </authorList>
    </citation>
    <scope>NUCLEOTIDE SEQUENCE [LARGE SCALE GENOMIC DNA]</scope>
    <source>
        <strain evidence="3">DSM 17343 / BCRC 17206 / CCUG 44338 / CIP 107171 / LMG 19424 / R1</strain>
    </source>
</reference>
<accession>B3R9J0</accession>
<name>B3R9J0_CUPTR</name>
<dbReference type="Proteomes" id="UP000001692">
    <property type="component" value="Chromosome 2"/>
</dbReference>
<dbReference type="AlphaFoldDB" id="B3R9J0"/>
<dbReference type="KEGG" id="cti:RALTA_B0954"/>
<dbReference type="InterPro" id="IPR019627">
    <property type="entry name" value="YAcAr"/>
</dbReference>
<dbReference type="RefSeq" id="WP_012355785.1">
    <property type="nucleotide sequence ID" value="NC_010530.1"/>
</dbReference>